<feature type="transmembrane region" description="Helical" evidence="7">
    <location>
        <begin position="12"/>
        <end position="35"/>
    </location>
</feature>
<dbReference type="SUPFAM" id="SSF161098">
    <property type="entry name" value="MetI-like"/>
    <property type="match status" value="1"/>
</dbReference>
<feature type="transmembrane region" description="Helical" evidence="7">
    <location>
        <begin position="203"/>
        <end position="225"/>
    </location>
</feature>
<dbReference type="PANTHER" id="PTHR43005">
    <property type="entry name" value="BLR7065 PROTEIN"/>
    <property type="match status" value="1"/>
</dbReference>
<sequence length="295" mass="33192">MKRNTKKLLFALGLILPAFAMLCLTIITPLINIIWMSFHDYSLLNIKNIKWNDFKNYTVLFGEKEFWNSFVRTIVYVAVTVAAQFVLGMAVALLLNRKFPGRNLMRGLIFLPWTIPTLIVAVIWMWIMQPQYGVLNYILRSLGLISQNVNWLSSTKTAMASVIVAAVWRQLPFMMVMLLAGLQTVPQDLIEAAVIDGAGKGQVFANITLPSIMSVIKTVTLTAIIGNFQMFTLFYNMTAGGPVRATTTLTVYTYETAFMSYDLGKGAAIGVVWMIFLIGFGTLYNRRLSRTEFYG</sequence>
<feature type="domain" description="ABC transmembrane type-1" evidence="8">
    <location>
        <begin position="70"/>
        <end position="284"/>
    </location>
</feature>
<keyword evidence="2 7" id="KW-0813">Transport</keyword>
<keyword evidence="6 7" id="KW-0472">Membrane</keyword>
<dbReference type="Pfam" id="PF00528">
    <property type="entry name" value="BPD_transp_1"/>
    <property type="match status" value="1"/>
</dbReference>
<feature type="transmembrane region" description="Helical" evidence="7">
    <location>
        <begin position="266"/>
        <end position="284"/>
    </location>
</feature>
<evidence type="ECO:0000256" key="3">
    <source>
        <dbReference type="ARBA" id="ARBA00022475"/>
    </source>
</evidence>
<evidence type="ECO:0000256" key="2">
    <source>
        <dbReference type="ARBA" id="ARBA00022448"/>
    </source>
</evidence>
<dbReference type="Proteomes" id="UP000198508">
    <property type="component" value="Unassembled WGS sequence"/>
</dbReference>
<dbReference type="InterPro" id="IPR035906">
    <property type="entry name" value="MetI-like_sf"/>
</dbReference>
<organism evidence="9 10">
    <name type="scientific">Enterocloster lavalensis</name>
    <dbReference type="NCBI Taxonomy" id="460384"/>
    <lineage>
        <taxon>Bacteria</taxon>
        <taxon>Bacillati</taxon>
        <taxon>Bacillota</taxon>
        <taxon>Clostridia</taxon>
        <taxon>Lachnospirales</taxon>
        <taxon>Lachnospiraceae</taxon>
        <taxon>Enterocloster</taxon>
    </lineage>
</organism>
<proteinExistence type="inferred from homology"/>
<evidence type="ECO:0000256" key="6">
    <source>
        <dbReference type="ARBA" id="ARBA00023136"/>
    </source>
</evidence>
<dbReference type="AlphaFoldDB" id="A0A1I0II86"/>
<accession>A0A1I0II86</accession>
<dbReference type="InterPro" id="IPR000515">
    <property type="entry name" value="MetI-like"/>
</dbReference>
<protein>
    <submittedName>
        <fullName evidence="9">Carbohydrate ABC transporter membrane protein 1, CUT1 family</fullName>
    </submittedName>
</protein>
<gene>
    <name evidence="9" type="ORF">SAMN05216313_12159</name>
</gene>
<dbReference type="GO" id="GO:0005886">
    <property type="term" value="C:plasma membrane"/>
    <property type="evidence" value="ECO:0007669"/>
    <property type="project" value="UniProtKB-SubCell"/>
</dbReference>
<keyword evidence="4 7" id="KW-0812">Transmembrane</keyword>
<dbReference type="PANTHER" id="PTHR43005:SF1">
    <property type="entry name" value="SPERMIDINE_PUTRESCINE TRANSPORT SYSTEM PERMEASE PROTEIN"/>
    <property type="match status" value="1"/>
</dbReference>
<evidence type="ECO:0000313" key="9">
    <source>
        <dbReference type="EMBL" id="SET95901.1"/>
    </source>
</evidence>
<dbReference type="STRING" id="460384.SAMN05216313_12159"/>
<comment type="similarity">
    <text evidence="7">Belongs to the binding-protein-dependent transport system permease family.</text>
</comment>
<dbReference type="PROSITE" id="PS50928">
    <property type="entry name" value="ABC_TM1"/>
    <property type="match status" value="1"/>
</dbReference>
<name>A0A1I0II86_9FIRM</name>
<reference evidence="10" key="1">
    <citation type="submission" date="2016-10" db="EMBL/GenBank/DDBJ databases">
        <authorList>
            <person name="Varghese N."/>
            <person name="Submissions S."/>
        </authorList>
    </citation>
    <scope>NUCLEOTIDE SEQUENCE [LARGE SCALE GENOMIC DNA]</scope>
    <source>
        <strain evidence="10">NLAE-zl-G277</strain>
    </source>
</reference>
<dbReference type="RefSeq" id="WP_024735815.1">
    <property type="nucleotide sequence ID" value="NZ_CABJCG010000011.1"/>
</dbReference>
<feature type="transmembrane region" description="Helical" evidence="7">
    <location>
        <begin position="158"/>
        <end position="182"/>
    </location>
</feature>
<dbReference type="GO" id="GO:0055085">
    <property type="term" value="P:transmembrane transport"/>
    <property type="evidence" value="ECO:0007669"/>
    <property type="project" value="InterPro"/>
</dbReference>
<keyword evidence="3" id="KW-1003">Cell membrane</keyword>
<dbReference type="Gene3D" id="1.10.3720.10">
    <property type="entry name" value="MetI-like"/>
    <property type="match status" value="1"/>
</dbReference>
<feature type="transmembrane region" description="Helical" evidence="7">
    <location>
        <begin position="74"/>
        <end position="95"/>
    </location>
</feature>
<dbReference type="CDD" id="cd06261">
    <property type="entry name" value="TM_PBP2"/>
    <property type="match status" value="1"/>
</dbReference>
<keyword evidence="5 7" id="KW-1133">Transmembrane helix</keyword>
<feature type="transmembrane region" description="Helical" evidence="7">
    <location>
        <begin position="107"/>
        <end position="127"/>
    </location>
</feature>
<evidence type="ECO:0000256" key="5">
    <source>
        <dbReference type="ARBA" id="ARBA00022989"/>
    </source>
</evidence>
<evidence type="ECO:0000256" key="1">
    <source>
        <dbReference type="ARBA" id="ARBA00004651"/>
    </source>
</evidence>
<evidence type="ECO:0000256" key="7">
    <source>
        <dbReference type="RuleBase" id="RU363032"/>
    </source>
</evidence>
<evidence type="ECO:0000259" key="8">
    <source>
        <dbReference type="PROSITE" id="PS50928"/>
    </source>
</evidence>
<evidence type="ECO:0000256" key="4">
    <source>
        <dbReference type="ARBA" id="ARBA00022692"/>
    </source>
</evidence>
<dbReference type="EMBL" id="FOIM01000021">
    <property type="protein sequence ID" value="SET95901.1"/>
    <property type="molecule type" value="Genomic_DNA"/>
</dbReference>
<evidence type="ECO:0000313" key="10">
    <source>
        <dbReference type="Proteomes" id="UP000198508"/>
    </source>
</evidence>
<comment type="subcellular location">
    <subcellularLocation>
        <location evidence="1 7">Cell membrane</location>
        <topology evidence="1 7">Multi-pass membrane protein</topology>
    </subcellularLocation>
</comment>
<keyword evidence="10" id="KW-1185">Reference proteome</keyword>